<protein>
    <submittedName>
        <fullName evidence="1">Uncharacterized protein</fullName>
    </submittedName>
</protein>
<accession>A0ABW1VPR4</accession>
<organism evidence="1 2">
    <name type="scientific">Tatumella punctata</name>
    <dbReference type="NCBI Taxonomy" id="399969"/>
    <lineage>
        <taxon>Bacteria</taxon>
        <taxon>Pseudomonadati</taxon>
        <taxon>Pseudomonadota</taxon>
        <taxon>Gammaproteobacteria</taxon>
        <taxon>Enterobacterales</taxon>
        <taxon>Erwiniaceae</taxon>
        <taxon>Tatumella</taxon>
    </lineage>
</organism>
<keyword evidence="2" id="KW-1185">Reference proteome</keyword>
<sequence length="101" mass="11129">MLPASEAKEMAEAYIASLTAEPTHYVFNHPNGKLFNALVDESCKGHKDVHPGYTAPPVPVIKLPDEDFELGEAHGIQRRVDFRNGANYVIAEIKRLNGLGE</sequence>
<comment type="caution">
    <text evidence="1">The sequence shown here is derived from an EMBL/GenBank/DDBJ whole genome shotgun (WGS) entry which is preliminary data.</text>
</comment>
<dbReference type="RefSeq" id="WP_343877965.1">
    <property type="nucleotide sequence ID" value="NZ_BAAAFW010000093.1"/>
</dbReference>
<proteinExistence type="predicted"/>
<dbReference type="Proteomes" id="UP001596215">
    <property type="component" value="Unassembled WGS sequence"/>
</dbReference>
<reference evidence="2" key="1">
    <citation type="journal article" date="2019" name="Int. J. Syst. Evol. Microbiol.">
        <title>The Global Catalogue of Microorganisms (GCM) 10K type strain sequencing project: providing services to taxonomists for standard genome sequencing and annotation.</title>
        <authorList>
            <consortium name="The Broad Institute Genomics Platform"/>
            <consortium name="The Broad Institute Genome Sequencing Center for Infectious Disease"/>
            <person name="Wu L."/>
            <person name="Ma J."/>
        </authorList>
    </citation>
    <scope>NUCLEOTIDE SEQUENCE [LARGE SCALE GENOMIC DNA]</scope>
    <source>
        <strain evidence="2">CGMCC 4.1530</strain>
    </source>
</reference>
<gene>
    <name evidence="1" type="ORF">ACFP73_10405</name>
</gene>
<evidence type="ECO:0000313" key="1">
    <source>
        <dbReference type="EMBL" id="MFC6362503.1"/>
    </source>
</evidence>
<evidence type="ECO:0000313" key="2">
    <source>
        <dbReference type="Proteomes" id="UP001596215"/>
    </source>
</evidence>
<dbReference type="EMBL" id="JBHSUC010000012">
    <property type="protein sequence ID" value="MFC6362503.1"/>
    <property type="molecule type" value="Genomic_DNA"/>
</dbReference>
<name>A0ABW1VPR4_9GAMM</name>